<gene>
    <name evidence="10" type="ORF">CYMTET_35053</name>
</gene>
<dbReference type="AlphaFoldDB" id="A0AAE0KPJ6"/>
<evidence type="ECO:0000313" key="10">
    <source>
        <dbReference type="EMBL" id="KAK3255785.1"/>
    </source>
</evidence>
<dbReference type="CDD" id="cd02021">
    <property type="entry name" value="GntK"/>
    <property type="match status" value="1"/>
</dbReference>
<dbReference type="EMBL" id="LGRX02022276">
    <property type="protein sequence ID" value="KAK3255785.1"/>
    <property type="molecule type" value="Genomic_DNA"/>
</dbReference>
<dbReference type="InterPro" id="IPR006001">
    <property type="entry name" value="Therm_gnt_kin"/>
</dbReference>
<evidence type="ECO:0000256" key="2">
    <source>
        <dbReference type="ARBA" id="ARBA00008420"/>
    </source>
</evidence>
<dbReference type="SUPFAM" id="SSF52540">
    <property type="entry name" value="P-loop containing nucleoside triphosphate hydrolases"/>
    <property type="match status" value="1"/>
</dbReference>
<evidence type="ECO:0000256" key="1">
    <source>
        <dbReference type="ARBA" id="ARBA00004875"/>
    </source>
</evidence>
<dbReference type="GO" id="GO:0005524">
    <property type="term" value="F:ATP binding"/>
    <property type="evidence" value="ECO:0007669"/>
    <property type="project" value="UniProtKB-KW"/>
</dbReference>
<comment type="catalytic activity">
    <reaction evidence="9">
        <text>D-gluconate + ATP = 6-phospho-D-gluconate + ADP + H(+)</text>
        <dbReference type="Rhea" id="RHEA:19433"/>
        <dbReference type="ChEBI" id="CHEBI:15378"/>
        <dbReference type="ChEBI" id="CHEBI:18391"/>
        <dbReference type="ChEBI" id="CHEBI:30616"/>
        <dbReference type="ChEBI" id="CHEBI:58759"/>
        <dbReference type="ChEBI" id="CHEBI:456216"/>
        <dbReference type="EC" id="2.7.1.12"/>
    </reaction>
</comment>
<evidence type="ECO:0000256" key="3">
    <source>
        <dbReference type="ARBA" id="ARBA00012054"/>
    </source>
</evidence>
<protein>
    <recommendedName>
        <fullName evidence="3">gluconokinase</fullName>
        <ecNumber evidence="3">2.7.1.12</ecNumber>
    </recommendedName>
    <alternativeName>
        <fullName evidence="8">Gluconate kinase</fullName>
    </alternativeName>
</protein>
<dbReference type="EC" id="2.7.1.12" evidence="3"/>
<dbReference type="Proteomes" id="UP001190700">
    <property type="component" value="Unassembled WGS sequence"/>
</dbReference>
<sequence>MTKPGTVKENVSRFPSTSGVVEVGRVASMNVIQNSAIVRKPVPGGQCQPKIFVVMGVCGCGKSTIAQVLSARLDCRFIEADDFHSKANIEKMRSGTPLTDEDRWPWLDALAQELAEHVAKSGAAVLVHPYSRSGAGVLMLARYSQEWGRVCWCGLIPGVGQLCWCIKFPQGVGQLCWCILQGKGRSEAAVLVHLSVGCGAAVLEWISCADSALFWEEVGYDGAALFQEWGRCAGAALFWEWGS</sequence>
<evidence type="ECO:0000256" key="7">
    <source>
        <dbReference type="ARBA" id="ARBA00022840"/>
    </source>
</evidence>
<evidence type="ECO:0000313" key="11">
    <source>
        <dbReference type="Proteomes" id="UP001190700"/>
    </source>
</evidence>
<organism evidence="10 11">
    <name type="scientific">Cymbomonas tetramitiformis</name>
    <dbReference type="NCBI Taxonomy" id="36881"/>
    <lineage>
        <taxon>Eukaryota</taxon>
        <taxon>Viridiplantae</taxon>
        <taxon>Chlorophyta</taxon>
        <taxon>Pyramimonadophyceae</taxon>
        <taxon>Pyramimonadales</taxon>
        <taxon>Pyramimonadaceae</taxon>
        <taxon>Cymbomonas</taxon>
    </lineage>
</organism>
<dbReference type="PANTHER" id="PTHR43442:SF3">
    <property type="entry name" value="GLUCONOKINASE-RELATED"/>
    <property type="match status" value="1"/>
</dbReference>
<dbReference type="PANTHER" id="PTHR43442">
    <property type="entry name" value="GLUCONOKINASE-RELATED"/>
    <property type="match status" value="1"/>
</dbReference>
<name>A0AAE0KPJ6_9CHLO</name>
<dbReference type="GO" id="GO:0005975">
    <property type="term" value="P:carbohydrate metabolic process"/>
    <property type="evidence" value="ECO:0007669"/>
    <property type="project" value="InterPro"/>
</dbReference>
<accession>A0AAE0KPJ6</accession>
<evidence type="ECO:0000256" key="5">
    <source>
        <dbReference type="ARBA" id="ARBA00022741"/>
    </source>
</evidence>
<keyword evidence="5" id="KW-0547">Nucleotide-binding</keyword>
<evidence type="ECO:0000256" key="8">
    <source>
        <dbReference type="ARBA" id="ARBA00029835"/>
    </source>
</evidence>
<proteinExistence type="inferred from homology"/>
<evidence type="ECO:0000256" key="4">
    <source>
        <dbReference type="ARBA" id="ARBA00022679"/>
    </source>
</evidence>
<reference evidence="10 11" key="1">
    <citation type="journal article" date="2015" name="Genome Biol. Evol.">
        <title>Comparative Genomics of a Bacterivorous Green Alga Reveals Evolutionary Causalities and Consequences of Phago-Mixotrophic Mode of Nutrition.</title>
        <authorList>
            <person name="Burns J.A."/>
            <person name="Paasch A."/>
            <person name="Narechania A."/>
            <person name="Kim E."/>
        </authorList>
    </citation>
    <scope>NUCLEOTIDE SEQUENCE [LARGE SCALE GENOMIC DNA]</scope>
    <source>
        <strain evidence="10 11">PLY_AMNH</strain>
    </source>
</reference>
<evidence type="ECO:0000256" key="6">
    <source>
        <dbReference type="ARBA" id="ARBA00022777"/>
    </source>
</evidence>
<keyword evidence="4" id="KW-0808">Transferase</keyword>
<dbReference type="GO" id="GO:0005737">
    <property type="term" value="C:cytoplasm"/>
    <property type="evidence" value="ECO:0007669"/>
    <property type="project" value="TreeGrafter"/>
</dbReference>
<dbReference type="Gene3D" id="3.40.50.300">
    <property type="entry name" value="P-loop containing nucleotide triphosphate hydrolases"/>
    <property type="match status" value="1"/>
</dbReference>
<dbReference type="InterPro" id="IPR027417">
    <property type="entry name" value="P-loop_NTPase"/>
</dbReference>
<keyword evidence="11" id="KW-1185">Reference proteome</keyword>
<dbReference type="GO" id="GO:0046316">
    <property type="term" value="F:gluconokinase activity"/>
    <property type="evidence" value="ECO:0007669"/>
    <property type="project" value="UniProtKB-EC"/>
</dbReference>
<keyword evidence="6" id="KW-0418">Kinase</keyword>
<comment type="similarity">
    <text evidence="2">Belongs to the gluconokinase GntK/GntV family.</text>
</comment>
<evidence type="ECO:0000256" key="9">
    <source>
        <dbReference type="ARBA" id="ARBA00048090"/>
    </source>
</evidence>
<dbReference type="Pfam" id="PF13671">
    <property type="entry name" value="AAA_33"/>
    <property type="match status" value="1"/>
</dbReference>
<comment type="caution">
    <text evidence="10">The sequence shown here is derived from an EMBL/GenBank/DDBJ whole genome shotgun (WGS) entry which is preliminary data.</text>
</comment>
<comment type="pathway">
    <text evidence="1">Carbohydrate acid metabolism; D-gluconate degradation.</text>
</comment>
<keyword evidence="7" id="KW-0067">ATP-binding</keyword>